<dbReference type="InterPro" id="IPR029058">
    <property type="entry name" value="AB_hydrolase_fold"/>
</dbReference>
<gene>
    <name evidence="2" type="ORF">SAMN05192580_0030</name>
</gene>
<keyword evidence="3" id="KW-1185">Reference proteome</keyword>
<protein>
    <submittedName>
        <fullName evidence="2">Pimeloyl-[acyl-carrier protein] methyl ester esterase</fullName>
    </submittedName>
</protein>
<dbReference type="Proteomes" id="UP000198824">
    <property type="component" value="Unassembled WGS sequence"/>
</dbReference>
<feature type="domain" description="AB hydrolase-1" evidence="1">
    <location>
        <begin position="5"/>
        <end position="200"/>
    </location>
</feature>
<sequence>MLVALAHGWGFDRSFWTQMIVHLDGFRCIAADRGYFGTAVEPSVEAACAVGHSLGGLHLLQALPRGCRGVVIINGFDRFAAMDGRPGVPSRIIDRMLTRFAQHPLEVVTDFRARCGAPPPPETLNAARLGADLRLLRYADARTASAALALPVLLLQGGQDPILPAELRENSFAETGNVRRETLPDGGHLLPLSHPRWCAERIRAFAEGLA</sequence>
<evidence type="ECO:0000259" key="1">
    <source>
        <dbReference type="Pfam" id="PF12697"/>
    </source>
</evidence>
<dbReference type="AlphaFoldDB" id="A0A1I6JAB9"/>
<dbReference type="Gene3D" id="3.40.50.1820">
    <property type="entry name" value="alpha/beta hydrolase"/>
    <property type="match status" value="1"/>
</dbReference>
<proteinExistence type="predicted"/>
<evidence type="ECO:0000313" key="3">
    <source>
        <dbReference type="Proteomes" id="UP000198824"/>
    </source>
</evidence>
<dbReference type="RefSeq" id="WP_093309160.1">
    <property type="nucleotide sequence ID" value="NZ_FOZG01000001.1"/>
</dbReference>
<dbReference type="SUPFAM" id="SSF53474">
    <property type="entry name" value="alpha/beta-Hydrolases"/>
    <property type="match status" value="1"/>
</dbReference>
<dbReference type="EMBL" id="FOZG01000001">
    <property type="protein sequence ID" value="SFR75943.1"/>
    <property type="molecule type" value="Genomic_DNA"/>
</dbReference>
<dbReference type="Pfam" id="PF12697">
    <property type="entry name" value="Abhydrolase_6"/>
    <property type="match status" value="1"/>
</dbReference>
<dbReference type="STRING" id="1166337.SAMN05192580_0030"/>
<reference evidence="2 3" key="1">
    <citation type="submission" date="2016-10" db="EMBL/GenBank/DDBJ databases">
        <authorList>
            <person name="de Groot N.N."/>
        </authorList>
    </citation>
    <scope>NUCLEOTIDE SEQUENCE [LARGE SCALE GENOMIC DNA]</scope>
    <source>
        <strain evidence="2 3">S5-249</strain>
    </source>
</reference>
<evidence type="ECO:0000313" key="2">
    <source>
        <dbReference type="EMBL" id="SFR75943.1"/>
    </source>
</evidence>
<dbReference type="InterPro" id="IPR000073">
    <property type="entry name" value="AB_hydrolase_1"/>
</dbReference>
<accession>A0A1I6JAB9</accession>
<name>A0A1I6JAB9_9SPHN</name>
<dbReference type="OrthoDB" id="7165362at2"/>
<organism evidence="2 3">
    <name type="scientific">Sphingomonas jatrophae</name>
    <dbReference type="NCBI Taxonomy" id="1166337"/>
    <lineage>
        <taxon>Bacteria</taxon>
        <taxon>Pseudomonadati</taxon>
        <taxon>Pseudomonadota</taxon>
        <taxon>Alphaproteobacteria</taxon>
        <taxon>Sphingomonadales</taxon>
        <taxon>Sphingomonadaceae</taxon>
        <taxon>Sphingomonas</taxon>
    </lineage>
</organism>